<sequence length="311" mass="35050">MRAKTAIITLSIVAAAVLATLFIASQNIFTQGQQDSETVAVTWGLLGEVVHRLTDGTVTVYQILPPGAEIHDWEPAPDVLEKVRNSRILFWTVEGFDDWGEKLAASANVKAFKVSTGVELMPYENGHGDAMNHEHIIGAYDPHFWLDPERFAAVVRNMAQILSDEFPEKKEAIQKNSEAYIREILQLRQQFEEALSRHRGKTFITQHNAFRYLATAFGLETVAVLSGEEEEPSAAHLAEIYELIERNGVKTIFAEDGSISPVLENIARDLGMEIKTLYTMETLHYDDYLRGQGYIMKMRHNLSALVDTFEH</sequence>
<dbReference type="InterPro" id="IPR006127">
    <property type="entry name" value="ZnuA-like"/>
</dbReference>
<dbReference type="Pfam" id="PF01297">
    <property type="entry name" value="ZnuA"/>
    <property type="match status" value="1"/>
</dbReference>
<dbReference type="AlphaFoldDB" id="A0A7J3WBQ3"/>
<name>A0A7J3WBQ3_CALS0</name>
<comment type="similarity">
    <text evidence="1">Belongs to the bacterial solute-binding protein 9 family.</text>
</comment>
<dbReference type="PANTHER" id="PTHR42953">
    <property type="entry name" value="HIGH-AFFINITY ZINC UPTAKE SYSTEM PROTEIN ZNUA-RELATED"/>
    <property type="match status" value="1"/>
</dbReference>
<dbReference type="PANTHER" id="PTHR42953:SF3">
    <property type="entry name" value="HIGH-AFFINITY ZINC UPTAKE SYSTEM PROTEIN ZNUA"/>
    <property type="match status" value="1"/>
</dbReference>
<evidence type="ECO:0000256" key="2">
    <source>
        <dbReference type="ARBA" id="ARBA00022448"/>
    </source>
</evidence>
<dbReference type="EMBL" id="DRXG01000037">
    <property type="protein sequence ID" value="HHN52061.1"/>
    <property type="molecule type" value="Genomic_DNA"/>
</dbReference>
<dbReference type="InterPro" id="IPR050492">
    <property type="entry name" value="Bact_metal-bind_prot9"/>
</dbReference>
<protein>
    <submittedName>
        <fullName evidence="4">Zinc ABC transporter substrate-binding protein</fullName>
    </submittedName>
</protein>
<keyword evidence="2" id="KW-0813">Transport</keyword>
<dbReference type="InterPro" id="IPR006129">
    <property type="entry name" value="AdhesinB"/>
</dbReference>
<dbReference type="Gene3D" id="3.40.50.1980">
    <property type="entry name" value="Nitrogenase molybdenum iron protein domain"/>
    <property type="match status" value="2"/>
</dbReference>
<dbReference type="GO" id="GO:0046872">
    <property type="term" value="F:metal ion binding"/>
    <property type="evidence" value="ECO:0007669"/>
    <property type="project" value="InterPro"/>
</dbReference>
<evidence type="ECO:0000256" key="3">
    <source>
        <dbReference type="ARBA" id="ARBA00022729"/>
    </source>
</evidence>
<organism evidence="4">
    <name type="scientific">Caldiarchaeum subterraneum</name>
    <dbReference type="NCBI Taxonomy" id="311458"/>
    <lineage>
        <taxon>Archaea</taxon>
        <taxon>Nitrososphaerota</taxon>
        <taxon>Candidatus Caldarchaeales</taxon>
        <taxon>Candidatus Caldarchaeaceae</taxon>
        <taxon>Candidatus Caldarchaeum</taxon>
    </lineage>
</organism>
<dbReference type="GO" id="GO:0030001">
    <property type="term" value="P:metal ion transport"/>
    <property type="evidence" value="ECO:0007669"/>
    <property type="project" value="InterPro"/>
</dbReference>
<dbReference type="PRINTS" id="PR00691">
    <property type="entry name" value="ADHESINB"/>
</dbReference>
<gene>
    <name evidence="4" type="ORF">ENM30_01980</name>
</gene>
<accession>A0A7J3WBQ3</accession>
<evidence type="ECO:0000256" key="1">
    <source>
        <dbReference type="ARBA" id="ARBA00011028"/>
    </source>
</evidence>
<comment type="caution">
    <text evidence="4">The sequence shown here is derived from an EMBL/GenBank/DDBJ whole genome shotgun (WGS) entry which is preliminary data.</text>
</comment>
<dbReference type="GO" id="GO:0007155">
    <property type="term" value="P:cell adhesion"/>
    <property type="evidence" value="ECO:0007669"/>
    <property type="project" value="InterPro"/>
</dbReference>
<dbReference type="SUPFAM" id="SSF53807">
    <property type="entry name" value="Helical backbone' metal receptor"/>
    <property type="match status" value="1"/>
</dbReference>
<evidence type="ECO:0000313" key="4">
    <source>
        <dbReference type="EMBL" id="HHN52061.1"/>
    </source>
</evidence>
<proteinExistence type="inferred from homology"/>
<keyword evidence="3" id="KW-0732">Signal</keyword>
<reference evidence="4" key="1">
    <citation type="journal article" date="2020" name="mSystems">
        <title>Genome- and Community-Level Interaction Insights into Carbon Utilization and Element Cycling Functions of Hydrothermarchaeota in Hydrothermal Sediment.</title>
        <authorList>
            <person name="Zhou Z."/>
            <person name="Liu Y."/>
            <person name="Xu W."/>
            <person name="Pan J."/>
            <person name="Luo Z.H."/>
            <person name="Li M."/>
        </authorList>
    </citation>
    <scope>NUCLEOTIDE SEQUENCE [LARGE SCALE GENOMIC DNA]</scope>
    <source>
        <strain evidence="4">SpSt-1073</strain>
    </source>
</reference>